<protein>
    <submittedName>
        <fullName evidence="1">Uncharacterized protein</fullName>
    </submittedName>
</protein>
<gene>
    <name evidence="1" type="ORF">AQI88_39435</name>
</gene>
<accession>A0A117PSY1</accession>
<reference evidence="1 2" key="1">
    <citation type="submission" date="2015-10" db="EMBL/GenBank/DDBJ databases">
        <title>Draft genome sequence of Streptomyces cellostaticus DSM 40189, type strain for the species Streptomyces cellostaticus.</title>
        <authorList>
            <person name="Ruckert C."/>
            <person name="Winkler A."/>
            <person name="Kalinowski J."/>
            <person name="Kampfer P."/>
            <person name="Glaeser S."/>
        </authorList>
    </citation>
    <scope>NUCLEOTIDE SEQUENCE [LARGE SCALE GENOMIC DNA]</scope>
    <source>
        <strain evidence="1 2">DSM 40189</strain>
    </source>
</reference>
<sequence length="172" mass="18332">MFAGPVGTVVGGGVGGDVGSGIGEVIVDGIEDLFRMRRWLEGLFGRGRLHTANASTPGAPVWAEPEIPDEERAVLLVGILDDPMAREDEKYDAAWDLEFLSGPFVESSLARIIRAEDFTSVLAQHCAESLGGIWARAGRVDPDFMAEVRGPAKDEVFGILGVRAPHLLPPGP</sequence>
<proteinExistence type="predicted"/>
<dbReference type="AlphaFoldDB" id="A0A117PSY1"/>
<keyword evidence="2" id="KW-1185">Reference proteome</keyword>
<evidence type="ECO:0000313" key="1">
    <source>
        <dbReference type="EMBL" id="KUM89736.1"/>
    </source>
</evidence>
<dbReference type="EMBL" id="LMWL01000090">
    <property type="protein sequence ID" value="KUM89736.1"/>
    <property type="molecule type" value="Genomic_DNA"/>
</dbReference>
<evidence type="ECO:0000313" key="2">
    <source>
        <dbReference type="Proteomes" id="UP000054241"/>
    </source>
</evidence>
<organism evidence="1 2">
    <name type="scientific">Streptomyces cellostaticus</name>
    <dbReference type="NCBI Taxonomy" id="67285"/>
    <lineage>
        <taxon>Bacteria</taxon>
        <taxon>Bacillati</taxon>
        <taxon>Actinomycetota</taxon>
        <taxon>Actinomycetes</taxon>
        <taxon>Kitasatosporales</taxon>
        <taxon>Streptomycetaceae</taxon>
        <taxon>Streptomyces</taxon>
    </lineage>
</organism>
<comment type="caution">
    <text evidence="1">The sequence shown here is derived from an EMBL/GenBank/DDBJ whole genome shotgun (WGS) entry which is preliminary data.</text>
</comment>
<name>A0A117PSY1_9ACTN</name>
<dbReference type="Proteomes" id="UP000054241">
    <property type="component" value="Unassembled WGS sequence"/>
</dbReference>